<feature type="region of interest" description="Disordered" evidence="1">
    <location>
        <begin position="232"/>
        <end position="255"/>
    </location>
</feature>
<dbReference type="AlphaFoldDB" id="A0A2M8BTC0"/>
<dbReference type="Proteomes" id="UP000231196">
    <property type="component" value="Unassembled WGS sequence"/>
</dbReference>
<evidence type="ECO:0000313" key="3">
    <source>
        <dbReference type="Proteomes" id="UP000231196"/>
    </source>
</evidence>
<reference evidence="3" key="1">
    <citation type="submission" date="2017-09" db="EMBL/GenBank/DDBJ databases">
        <title>Depth-based differentiation of microbial function through sediment-hosted aquifers and enrichment of novel symbionts in the deep terrestrial subsurface.</title>
        <authorList>
            <person name="Probst A.J."/>
            <person name="Ladd B."/>
            <person name="Jarett J.K."/>
            <person name="Geller-Mcgrath D.E."/>
            <person name="Sieber C.M.K."/>
            <person name="Emerson J.B."/>
            <person name="Anantharaman K."/>
            <person name="Thomas B.C."/>
            <person name="Malmstrom R."/>
            <person name="Stieglmeier M."/>
            <person name="Klingl A."/>
            <person name="Woyke T."/>
            <person name="Ryan C.M."/>
            <person name="Banfield J.F."/>
        </authorList>
    </citation>
    <scope>NUCLEOTIDE SEQUENCE [LARGE SCALE GENOMIC DNA]</scope>
</reference>
<evidence type="ECO:0000313" key="2">
    <source>
        <dbReference type="EMBL" id="PJB47096.1"/>
    </source>
</evidence>
<organism evidence="2 3">
    <name type="scientific">Candidatus Collierbacteria bacterium CG_4_9_14_3_um_filter_43_16</name>
    <dbReference type="NCBI Taxonomy" id="1974532"/>
    <lineage>
        <taxon>Bacteria</taxon>
        <taxon>Candidatus Collieribacteriota</taxon>
    </lineage>
</organism>
<name>A0A2M8BTC0_9BACT</name>
<protein>
    <submittedName>
        <fullName evidence="2">Uncharacterized protein</fullName>
    </submittedName>
</protein>
<sequence length="319" mass="35078">MSVTANTTPVRAPMTLTEAMEIANDLFADTVERMLDREINFSAYQEYLAKAIAVPMAYDASIRMLWALLEALAVKAAANLESLKTREARFEDKTGWMARSIAEAQKVLQAPHTSTLPQAGETFEAQRLSGRNRATLCSLIEDLQKIAYLGVCKKCRTAPTRWNVKYNNFYRDCQECSGFIKPVGRASKTSAAPKYTMGADGGSATPEQLEDAVRRIGDRGIRLALKDRPEVVSGKDDLDASSDTETSNQPRVRLNPADVDADAEVATVEKIGKKRERKPKVVATLKTADKPKKAKTPARTKTSAKVKNVRPIEVIDGTL</sequence>
<proteinExistence type="predicted"/>
<feature type="compositionally biased region" description="Polar residues" evidence="1">
    <location>
        <begin position="241"/>
        <end position="250"/>
    </location>
</feature>
<dbReference type="EMBL" id="PFUC01000088">
    <property type="protein sequence ID" value="PJB47096.1"/>
    <property type="molecule type" value="Genomic_DNA"/>
</dbReference>
<accession>A0A2M8BTC0</accession>
<evidence type="ECO:0000256" key="1">
    <source>
        <dbReference type="SAM" id="MobiDB-lite"/>
    </source>
</evidence>
<feature type="compositionally biased region" description="Basic residues" evidence="1">
    <location>
        <begin position="292"/>
        <end position="305"/>
    </location>
</feature>
<gene>
    <name evidence="2" type="ORF">CO104_04505</name>
</gene>
<feature type="region of interest" description="Disordered" evidence="1">
    <location>
        <begin position="286"/>
        <end position="305"/>
    </location>
</feature>
<comment type="caution">
    <text evidence="2">The sequence shown here is derived from an EMBL/GenBank/DDBJ whole genome shotgun (WGS) entry which is preliminary data.</text>
</comment>